<dbReference type="Proteomes" id="UP000242682">
    <property type="component" value="Unassembled WGS sequence"/>
</dbReference>
<proteinExistence type="predicted"/>
<dbReference type="OrthoDB" id="2972954at2"/>
<dbReference type="EMBL" id="PYAT01000003">
    <property type="protein sequence ID" value="PSL41036.1"/>
    <property type="molecule type" value="Genomic_DNA"/>
</dbReference>
<feature type="chain" id="PRO_5038500319" description="DUF3221 domain-containing protein" evidence="1">
    <location>
        <begin position="20"/>
        <end position="121"/>
    </location>
</feature>
<evidence type="ECO:0000313" key="2">
    <source>
        <dbReference type="EMBL" id="PSL41036.1"/>
    </source>
</evidence>
<gene>
    <name evidence="2" type="ORF">B0H99_103170</name>
</gene>
<evidence type="ECO:0008006" key="4">
    <source>
        <dbReference type="Google" id="ProtNLM"/>
    </source>
</evidence>
<protein>
    <recommendedName>
        <fullName evidence="4">DUF3221 domain-containing protein</fullName>
    </recommendedName>
</protein>
<evidence type="ECO:0000256" key="1">
    <source>
        <dbReference type="SAM" id="SignalP"/>
    </source>
</evidence>
<name>A0A2P8H482_9BACL</name>
<evidence type="ECO:0000313" key="3">
    <source>
        <dbReference type="Proteomes" id="UP000242682"/>
    </source>
</evidence>
<keyword evidence="3" id="KW-1185">Reference proteome</keyword>
<organism evidence="2 3">
    <name type="scientific">Planomicrobium soli</name>
    <dbReference type="NCBI Taxonomy" id="1176648"/>
    <lineage>
        <taxon>Bacteria</taxon>
        <taxon>Bacillati</taxon>
        <taxon>Bacillota</taxon>
        <taxon>Bacilli</taxon>
        <taxon>Bacillales</taxon>
        <taxon>Caryophanaceae</taxon>
        <taxon>Planomicrobium</taxon>
    </lineage>
</organism>
<comment type="caution">
    <text evidence="2">The sequence shown here is derived from an EMBL/GenBank/DDBJ whole genome shotgun (WGS) entry which is preliminary data.</text>
</comment>
<sequence length="121" mass="13616">MKKLLFLFLILSLILYGCAKESEAVKEQSYIPNKVNKKTSYLPNYKNLRILEIEEGHIMIGPPATDPTASYPAYELFIEETTKVEGTKTSMSDLSEGDYVNVWTKVQGPANEIAEKIVVLN</sequence>
<dbReference type="AlphaFoldDB" id="A0A2P8H482"/>
<keyword evidence="1" id="KW-0732">Signal</keyword>
<accession>A0A2P8H482</accession>
<dbReference type="PROSITE" id="PS51257">
    <property type="entry name" value="PROKAR_LIPOPROTEIN"/>
    <property type="match status" value="1"/>
</dbReference>
<reference evidence="2 3" key="1">
    <citation type="submission" date="2018-03" db="EMBL/GenBank/DDBJ databases">
        <title>Genomic Encyclopedia of Type Strains, Phase III (KMG-III): the genomes of soil and plant-associated and newly described type strains.</title>
        <authorList>
            <person name="Whitman W."/>
        </authorList>
    </citation>
    <scope>NUCLEOTIDE SEQUENCE [LARGE SCALE GENOMIC DNA]</scope>
    <source>
        <strain evidence="2 3">CGMCC 1.12259</strain>
    </source>
</reference>
<dbReference type="RefSeq" id="WP_106532546.1">
    <property type="nucleotide sequence ID" value="NZ_PYAT01000003.1"/>
</dbReference>
<feature type="signal peptide" evidence="1">
    <location>
        <begin position="1"/>
        <end position="19"/>
    </location>
</feature>